<accession>A0A7R6QYV5</accession>
<dbReference type="InterPro" id="IPR011761">
    <property type="entry name" value="ATP-grasp"/>
</dbReference>
<dbReference type="AlphaFoldDB" id="A0A7R6QYV5"/>
<dbReference type="Pfam" id="PF08245">
    <property type="entry name" value="Mur_ligase_M"/>
    <property type="match status" value="1"/>
</dbReference>
<dbReference type="Pfam" id="PF18921">
    <property type="entry name" value="Cyanophycin_syn"/>
    <property type="match status" value="1"/>
</dbReference>
<dbReference type="PANTHER" id="PTHR23135:SF18">
    <property type="entry name" value="CYANOPHYCIN SYNTHETASE"/>
    <property type="match status" value="1"/>
</dbReference>
<reference evidence="7" key="1">
    <citation type="submission" date="2020-01" db="EMBL/GenBank/DDBJ databases">
        <title>Phosphoaccumulans saitamaens gen. nov., sp. nov., a polyphosphate accumulating bacterium isolated from surface river water.</title>
        <authorList>
            <person name="Watanabe K."/>
            <person name="Suda W."/>
        </authorList>
    </citation>
    <scope>NUCLEOTIDE SEQUENCE [LARGE SCALE GENOMIC DNA]</scope>
    <source>
        <strain evidence="7">ICHIAU1</strain>
    </source>
</reference>
<dbReference type="InterPro" id="IPR005479">
    <property type="entry name" value="CPAse_ATP-bd"/>
</dbReference>
<dbReference type="GO" id="GO:0016881">
    <property type="term" value="F:acid-amino acid ligase activity"/>
    <property type="evidence" value="ECO:0007669"/>
    <property type="project" value="InterPro"/>
</dbReference>
<dbReference type="SUPFAM" id="SSF53623">
    <property type="entry name" value="MurD-like peptide ligases, catalytic domain"/>
    <property type="match status" value="1"/>
</dbReference>
<dbReference type="PROSITE" id="PS50975">
    <property type="entry name" value="ATP_GRASP"/>
    <property type="match status" value="1"/>
</dbReference>
<dbReference type="NCBIfam" id="NF010623">
    <property type="entry name" value="PRK14016.1"/>
    <property type="match status" value="1"/>
</dbReference>
<dbReference type="RefSeq" id="WP_162049360.1">
    <property type="nucleotide sequence ID" value="NZ_AP022345.1"/>
</dbReference>
<proteinExistence type="predicted"/>
<evidence type="ECO:0000313" key="6">
    <source>
        <dbReference type="EMBL" id="BBU70002.1"/>
    </source>
</evidence>
<sequence>MSHKTIKIIDIKSIRGPNMWTYVPVLEAWVDIGDLEDFPSNKIPGLPERLVAWLPSLMEHRCSYEEYGGFVKRLHEGTWPAHIMEHVTLELLSLAGVPGGFGRARDGGRRSVYKVIIHNLHDEVTRLALTMGRDLIMAAIEDQPFDVAAAVEELKDLAEDRLLGPSTGSIVNAAMERKIPTMRLAENNLVQLGYGSKQRRIWTAETDQTSAIAETISRDKDLTKSLLKACGVPVPEGVVVETADDAWEAAEDIGLPVVVKPSDGNHGRGVFTNLMTEAEVRTAFSVAVDEGSSVIVERFIPGNEHRLLVVGGKMVAAARGDFAFVKGDGQSTIEQLIETQINSSPSRGPAEENTLNFVRVDSAVRLELERQGLNAQSVPAAGHDVLIQRNGNVSIDVTDEVHPDVAHVVALAARVVGLDVAGIDLVAEDISKPLAGQRGAIVEVNAGPGLLMHLRPSAGTPRPVGSAIVDYLFPPGEDFNLPIIGVAGSRGKTLVAQLIASLLQLTSMNVGLACSKGMYFNQRQLDDRHCADWESGHRLMLNRQVDVAIIENDNRGILNDGLPYERCTIGVVTNLDPTDTVPECAINDAEGIYKVMRSQIDVVLPSGTGVLNADDAEVADMARLCDGEVIFFSRFGNAACLTEHLDKGGRAVFSRDGQIMAARGSDVQPLMAINSIPLLQLRNDALESILAAVAVGVAMNLPREIMSTGIQTFSHQ</sequence>
<dbReference type="GO" id="GO:0046872">
    <property type="term" value="F:metal ion binding"/>
    <property type="evidence" value="ECO:0007669"/>
    <property type="project" value="InterPro"/>
</dbReference>
<evidence type="ECO:0000256" key="4">
    <source>
        <dbReference type="PROSITE-ProRule" id="PRU00409"/>
    </source>
</evidence>
<dbReference type="SUPFAM" id="SSF56059">
    <property type="entry name" value="Glutathione synthetase ATP-binding domain-like"/>
    <property type="match status" value="1"/>
</dbReference>
<dbReference type="NCBIfam" id="TIGR02068">
    <property type="entry name" value="cya_phycin_syn"/>
    <property type="match status" value="1"/>
</dbReference>
<feature type="domain" description="ATP-grasp" evidence="5">
    <location>
        <begin position="224"/>
        <end position="473"/>
    </location>
</feature>
<dbReference type="Proteomes" id="UP000463961">
    <property type="component" value="Chromosome"/>
</dbReference>
<dbReference type="InterPro" id="IPR013815">
    <property type="entry name" value="ATP_grasp_subdomain_1"/>
</dbReference>
<protein>
    <submittedName>
        <fullName evidence="6">Cyanophycin synthetase</fullName>
    </submittedName>
</protein>
<evidence type="ECO:0000256" key="2">
    <source>
        <dbReference type="ARBA" id="ARBA00022741"/>
    </source>
</evidence>
<evidence type="ECO:0000259" key="5">
    <source>
        <dbReference type="PROSITE" id="PS50975"/>
    </source>
</evidence>
<dbReference type="Gene3D" id="3.40.1190.10">
    <property type="entry name" value="Mur-like, catalytic domain"/>
    <property type="match status" value="1"/>
</dbReference>
<dbReference type="Gene3D" id="3.30.1490.20">
    <property type="entry name" value="ATP-grasp fold, A domain"/>
    <property type="match status" value="1"/>
</dbReference>
<dbReference type="OrthoDB" id="9803907at2"/>
<dbReference type="InterPro" id="IPR044019">
    <property type="entry name" value="Cyanophycin_syn_N"/>
</dbReference>
<dbReference type="PANTHER" id="PTHR23135">
    <property type="entry name" value="MUR LIGASE FAMILY MEMBER"/>
    <property type="match status" value="1"/>
</dbReference>
<evidence type="ECO:0000256" key="1">
    <source>
        <dbReference type="ARBA" id="ARBA00022598"/>
    </source>
</evidence>
<keyword evidence="3 4" id="KW-0067">ATP-binding</keyword>
<dbReference type="InterPro" id="IPR013221">
    <property type="entry name" value="Mur_ligase_cen"/>
</dbReference>
<name>A0A7R6QYV5_9RHOO</name>
<keyword evidence="2 4" id="KW-0547">Nucleotide-binding</keyword>
<gene>
    <name evidence="6" type="primary">cphA_1</name>
    <name evidence="6" type="ORF">ICHIAU1_22850</name>
</gene>
<dbReference type="Pfam" id="PF02786">
    <property type="entry name" value="CPSase_L_D2"/>
    <property type="match status" value="1"/>
</dbReference>
<dbReference type="GO" id="GO:0005524">
    <property type="term" value="F:ATP binding"/>
    <property type="evidence" value="ECO:0007669"/>
    <property type="project" value="UniProtKB-UniRule"/>
</dbReference>
<keyword evidence="1" id="KW-0436">Ligase</keyword>
<dbReference type="SMART" id="SM01209">
    <property type="entry name" value="GARS_A"/>
    <property type="match status" value="1"/>
</dbReference>
<organism evidence="6 7">
    <name type="scientific">Fluviibacter phosphoraccumulans</name>
    <dbReference type="NCBI Taxonomy" id="1751046"/>
    <lineage>
        <taxon>Bacteria</taxon>
        <taxon>Pseudomonadati</taxon>
        <taxon>Pseudomonadota</taxon>
        <taxon>Betaproteobacteria</taxon>
        <taxon>Rhodocyclales</taxon>
        <taxon>Fluviibacteraceae</taxon>
        <taxon>Fluviibacter</taxon>
    </lineage>
</organism>
<dbReference type="InterPro" id="IPR011810">
    <property type="entry name" value="Cya_phycin_syn"/>
</dbReference>
<dbReference type="Gene3D" id="3.30.470.20">
    <property type="entry name" value="ATP-grasp fold, B domain"/>
    <property type="match status" value="1"/>
</dbReference>
<dbReference type="EMBL" id="AP022345">
    <property type="protein sequence ID" value="BBU70002.1"/>
    <property type="molecule type" value="Genomic_DNA"/>
</dbReference>
<evidence type="ECO:0000256" key="3">
    <source>
        <dbReference type="ARBA" id="ARBA00022840"/>
    </source>
</evidence>
<dbReference type="InterPro" id="IPR036565">
    <property type="entry name" value="Mur-like_cat_sf"/>
</dbReference>
<evidence type="ECO:0000313" key="7">
    <source>
        <dbReference type="Proteomes" id="UP000463961"/>
    </source>
</evidence>
<keyword evidence="7" id="KW-1185">Reference proteome</keyword>